<feature type="transmembrane region" description="Helical" evidence="7">
    <location>
        <begin position="26"/>
        <end position="47"/>
    </location>
</feature>
<feature type="transmembrane region" description="Helical" evidence="7">
    <location>
        <begin position="192"/>
        <end position="214"/>
    </location>
</feature>
<dbReference type="Pfam" id="PF05241">
    <property type="entry name" value="EBP"/>
    <property type="match status" value="1"/>
</dbReference>
<evidence type="ECO:0000256" key="1">
    <source>
        <dbReference type="ARBA" id="ARBA00004141"/>
    </source>
</evidence>
<dbReference type="STRING" id="1081102.A0A167TD09"/>
<dbReference type="GO" id="GO:0016125">
    <property type="term" value="P:sterol metabolic process"/>
    <property type="evidence" value="ECO:0007669"/>
    <property type="project" value="InterPro"/>
</dbReference>
<dbReference type="PANTHER" id="PTHR14207">
    <property type="entry name" value="STEROL ISOMERASE"/>
    <property type="match status" value="1"/>
</dbReference>
<evidence type="ECO:0000313" key="9">
    <source>
        <dbReference type="EMBL" id="OAA60473.1"/>
    </source>
</evidence>
<dbReference type="GO" id="GO:0016020">
    <property type="term" value="C:membrane"/>
    <property type="evidence" value="ECO:0007669"/>
    <property type="project" value="UniProtKB-SubCell"/>
</dbReference>
<evidence type="ECO:0000256" key="5">
    <source>
        <dbReference type="ARBA" id="ARBA00023136"/>
    </source>
</evidence>
<feature type="transmembrane region" description="Helical" evidence="7">
    <location>
        <begin position="152"/>
        <end position="172"/>
    </location>
</feature>
<proteinExistence type="inferred from homology"/>
<comment type="subcellular location">
    <subcellularLocation>
        <location evidence="1">Membrane</location>
        <topology evidence="1">Multi-pass membrane protein</topology>
    </subcellularLocation>
</comment>
<dbReference type="OrthoDB" id="5415655at2759"/>
<protein>
    <submittedName>
        <fullName evidence="9">Ebp domain containing protein</fullName>
    </submittedName>
</protein>
<reference evidence="9 10" key="1">
    <citation type="journal article" date="2016" name="Genome Biol. Evol.">
        <title>Divergent and convergent evolution of fungal pathogenicity.</title>
        <authorList>
            <person name="Shang Y."/>
            <person name="Xiao G."/>
            <person name="Zheng P."/>
            <person name="Cen K."/>
            <person name="Zhan S."/>
            <person name="Wang C."/>
        </authorList>
    </citation>
    <scope>NUCLEOTIDE SEQUENCE [LARGE SCALE GENOMIC DNA]</scope>
    <source>
        <strain evidence="9 10">RCEF 264</strain>
    </source>
</reference>
<keyword evidence="3 6" id="KW-0812">Transmembrane</keyword>
<dbReference type="PANTHER" id="PTHR14207:SF1">
    <property type="entry name" value="EMOPAMIL-BINDING PROTEIN-LIKE"/>
    <property type="match status" value="1"/>
</dbReference>
<evidence type="ECO:0000256" key="4">
    <source>
        <dbReference type="ARBA" id="ARBA00022989"/>
    </source>
</evidence>
<evidence type="ECO:0000256" key="2">
    <source>
        <dbReference type="ARBA" id="ARBA00008337"/>
    </source>
</evidence>
<dbReference type="InterPro" id="IPR007905">
    <property type="entry name" value="EBP"/>
</dbReference>
<comment type="caution">
    <text evidence="9">The sequence shown here is derived from an EMBL/GenBank/DDBJ whole genome shotgun (WGS) entry which is preliminary data.</text>
</comment>
<dbReference type="AlphaFoldDB" id="A0A167TD09"/>
<evidence type="ECO:0000259" key="8">
    <source>
        <dbReference type="PROSITE" id="PS51751"/>
    </source>
</evidence>
<dbReference type="PROSITE" id="PS51751">
    <property type="entry name" value="EXPERA"/>
    <property type="match status" value="1"/>
</dbReference>
<dbReference type="GO" id="GO:0047750">
    <property type="term" value="F:cholestenol delta-isomerase activity"/>
    <property type="evidence" value="ECO:0007669"/>
    <property type="project" value="InterPro"/>
</dbReference>
<accession>A0A167TD09</accession>
<dbReference type="GO" id="GO:0005783">
    <property type="term" value="C:endoplasmic reticulum"/>
    <property type="evidence" value="ECO:0007669"/>
    <property type="project" value="TreeGrafter"/>
</dbReference>
<evidence type="ECO:0000313" key="10">
    <source>
        <dbReference type="Proteomes" id="UP000076874"/>
    </source>
</evidence>
<keyword evidence="4 6" id="KW-1133">Transmembrane helix</keyword>
<evidence type="ECO:0000256" key="7">
    <source>
        <dbReference type="SAM" id="Phobius"/>
    </source>
</evidence>
<keyword evidence="10" id="KW-1185">Reference proteome</keyword>
<feature type="domain" description="EXPERA" evidence="8">
    <location>
        <begin position="60"/>
        <end position="210"/>
    </location>
</feature>
<dbReference type="Proteomes" id="UP000076874">
    <property type="component" value="Unassembled WGS sequence"/>
</dbReference>
<name>A0A167TD09_9HYPO</name>
<evidence type="ECO:0000256" key="3">
    <source>
        <dbReference type="ARBA" id="ARBA00022692"/>
    </source>
</evidence>
<comment type="similarity">
    <text evidence="2">Belongs to the EBP family.</text>
</comment>
<evidence type="ECO:0000256" key="6">
    <source>
        <dbReference type="PROSITE-ProRule" id="PRU01087"/>
    </source>
</evidence>
<dbReference type="EMBL" id="AZHD01000009">
    <property type="protein sequence ID" value="OAA60473.1"/>
    <property type="molecule type" value="Genomic_DNA"/>
</dbReference>
<keyword evidence="5 6" id="KW-0472">Membrane</keyword>
<dbReference type="InterPro" id="IPR033118">
    <property type="entry name" value="EXPERA"/>
</dbReference>
<gene>
    <name evidence="9" type="ORF">SPI_05597</name>
</gene>
<sequence length="234" mass="25756">MVSAVPAVKAATTSTLPPDLFDRTTLVSLAATVAILAAAHGLSCIALPARTGGNGAAPLRRRVLFVWHAFDALIHFVLEGSFLYHCFFSWQPSAELTLGDLRRYHLTQPHGFLGHNDRVYGPQVGAHVHHNPFAALWMVYARADKRWAGTDLGVVSLELLTVLVLYGGFMTFCPEWLVGNANLDTSNFMYKWVYLVFFNVLWVVFPAYALYVATTDIGAAFAARDAQLQAKKGK</sequence>
<organism evidence="9 10">
    <name type="scientific">Niveomyces insectorum RCEF 264</name>
    <dbReference type="NCBI Taxonomy" id="1081102"/>
    <lineage>
        <taxon>Eukaryota</taxon>
        <taxon>Fungi</taxon>
        <taxon>Dikarya</taxon>
        <taxon>Ascomycota</taxon>
        <taxon>Pezizomycotina</taxon>
        <taxon>Sordariomycetes</taxon>
        <taxon>Hypocreomycetidae</taxon>
        <taxon>Hypocreales</taxon>
        <taxon>Cordycipitaceae</taxon>
        <taxon>Niveomyces</taxon>
    </lineage>
</organism>